<gene>
    <name evidence="2" type="ORF">HPBE_LOCUS26413</name>
</gene>
<dbReference type="EMBL" id="UZAH01039931">
    <property type="protein sequence ID" value="VDP57474.1"/>
    <property type="molecule type" value="Genomic_DNA"/>
</dbReference>
<proteinExistence type="predicted"/>
<sequence>MPDSDGSPPTSPTRSPPARAPVAPSSSTVAVAPISTPAQPTSPLGPIASYHDAIHG</sequence>
<feature type="region of interest" description="Disordered" evidence="1">
    <location>
        <begin position="1"/>
        <end position="56"/>
    </location>
</feature>
<feature type="compositionally biased region" description="Pro residues" evidence="1">
    <location>
        <begin position="9"/>
        <end position="19"/>
    </location>
</feature>
<evidence type="ECO:0000256" key="1">
    <source>
        <dbReference type="SAM" id="MobiDB-lite"/>
    </source>
</evidence>
<feature type="compositionally biased region" description="Low complexity" evidence="1">
    <location>
        <begin position="20"/>
        <end position="33"/>
    </location>
</feature>
<reference evidence="2" key="1">
    <citation type="submission" date="2018-11" db="EMBL/GenBank/DDBJ databases">
        <authorList>
            <consortium name="Pathogen Informatics"/>
        </authorList>
    </citation>
    <scope>NUCLEOTIDE SEQUENCE [LARGE SCALE GENOMIC DNA]</scope>
</reference>
<dbReference type="AlphaFoldDB" id="A0A3P8FHQ2"/>
<protein>
    <submittedName>
        <fullName evidence="2">Uncharacterized protein</fullName>
    </submittedName>
</protein>
<organism evidence="2">
    <name type="scientific">Heligmosomoides polygyrus</name>
    <name type="common">Parasitic roundworm</name>
    <dbReference type="NCBI Taxonomy" id="6339"/>
    <lineage>
        <taxon>Eukaryota</taxon>
        <taxon>Metazoa</taxon>
        <taxon>Ecdysozoa</taxon>
        <taxon>Nematoda</taxon>
        <taxon>Chromadorea</taxon>
        <taxon>Rhabditida</taxon>
        <taxon>Rhabditina</taxon>
        <taxon>Rhabditomorpha</taxon>
        <taxon>Strongyloidea</taxon>
        <taxon>Heligmosomidae</taxon>
        <taxon>Heligmosomoides</taxon>
    </lineage>
</organism>
<name>A0A3P8FHQ2_HELPZ</name>
<evidence type="ECO:0000313" key="2">
    <source>
        <dbReference type="EMBL" id="VDP57474.1"/>
    </source>
</evidence>
<accession>A0A3P8FHQ2</accession>